<feature type="compositionally biased region" description="Basic and acidic residues" evidence="3">
    <location>
        <begin position="291"/>
        <end position="304"/>
    </location>
</feature>
<feature type="compositionally biased region" description="Basic and acidic residues" evidence="3">
    <location>
        <begin position="87"/>
        <end position="98"/>
    </location>
</feature>
<feature type="compositionally biased region" description="Basic and acidic residues" evidence="3">
    <location>
        <begin position="349"/>
        <end position="367"/>
    </location>
</feature>
<accession>A0ABD3DP08</accession>
<evidence type="ECO:0000256" key="2">
    <source>
        <dbReference type="ARBA" id="ARBA00022840"/>
    </source>
</evidence>
<feature type="compositionally biased region" description="Basic and acidic residues" evidence="3">
    <location>
        <begin position="127"/>
        <end position="151"/>
    </location>
</feature>
<gene>
    <name evidence="5" type="ORF">CASFOL_014187</name>
</gene>
<reference evidence="6" key="1">
    <citation type="journal article" date="2024" name="IScience">
        <title>Strigolactones Initiate the Formation of Haustorium-like Structures in Castilleja.</title>
        <authorList>
            <person name="Buerger M."/>
            <person name="Peterson D."/>
            <person name="Chory J."/>
        </authorList>
    </citation>
    <scope>NUCLEOTIDE SEQUENCE [LARGE SCALE GENOMIC DNA]</scope>
</reference>
<dbReference type="Pfam" id="PF23559">
    <property type="entry name" value="WHD_DRP"/>
    <property type="match status" value="1"/>
</dbReference>
<name>A0ABD3DP08_9LAMI</name>
<dbReference type="AlphaFoldDB" id="A0ABD3DP08"/>
<comment type="caution">
    <text evidence="5">The sequence shown here is derived from an EMBL/GenBank/DDBJ whole genome shotgun (WGS) entry which is preliminary data.</text>
</comment>
<keyword evidence="2" id="KW-0067">ATP-binding</keyword>
<keyword evidence="6" id="KW-1185">Reference proteome</keyword>
<sequence>MPYPIASETPPQNNDAEIVKDPKTNKTPPSENGDPKPLKDPNTNKTPPPKNDDSEPLKDPNTNETPPEIEDTENLKDPNANVTPPPKTDDHITFKDSETNETPSPKPNDSETLQEPNTNETPPPENDDPKPLKDRNTNEKPPENDNPKPSKDPNTNETPPETDDPKNANVTPPSTPDDAETLKDPVANKTPPQTNDSKILKDPKTNETPPPENDDPKPLEDPNTNAKPPKIEDTENIKDPNGNVTPPPKLDDPKTFKDSETNETPPPKPNDSETLQDPNTIEPPSTLETKTSSENHPTAEHVETLKQAPATDADPHVQQAPPLENVTTNSSSSSHPNDVPAQVTTNHGPEVDENHNEISPADDEKTTSKQPSLTKNDFPKITSDADPSPKKTSSRLWDKAKMIVLNSLKKKSFPKPMSITPSKRDREKEIVPRKRNHTKDEKEIELLSKLKKAIQDDVDHTEKGAIMLSEYKEQLNKVLKEIEARQGPVGDDLRKLQRDLIKLRLQITLKYKDSFTNFDFTFKAKQAVPREVLDMMPQLHNDSFFETSPEFKDFEARYEKLELKLKLCLLCFSIFPENAVIKKRVMVQWWVSEGFAPENVANDYFIQLIKKGFIEPDNENTSFIVGSCRMHPFYRSALVMLAERAKFLNFDPKGRATQNFSGSFRSCLVGEGLISYEDLKDGSVEVLDLEKVHLLININEAVLEFNKNWFSKMRNVNFLYLGRWEASATGHREVHDTGVSNMINCHAPIFRL</sequence>
<feature type="compositionally biased region" description="Basic and acidic residues" evidence="3">
    <location>
        <begin position="229"/>
        <end position="238"/>
    </location>
</feature>
<feature type="region of interest" description="Disordered" evidence="3">
    <location>
        <begin position="412"/>
        <end position="437"/>
    </location>
</feature>
<keyword evidence="1" id="KW-0547">Nucleotide-binding</keyword>
<protein>
    <recommendedName>
        <fullName evidence="4">Disease resistance protein winged helix domain-containing protein</fullName>
    </recommendedName>
</protein>
<evidence type="ECO:0000313" key="5">
    <source>
        <dbReference type="EMBL" id="KAL3643372.1"/>
    </source>
</evidence>
<feature type="compositionally biased region" description="Polar residues" evidence="3">
    <location>
        <begin position="272"/>
        <end position="290"/>
    </location>
</feature>
<dbReference type="PANTHER" id="PTHR23155:SF1076">
    <property type="entry name" value="LEUCINE-RICH REPEAT (LRR) FAMILY PROTEIN-RELATED"/>
    <property type="match status" value="1"/>
</dbReference>
<dbReference type="EMBL" id="JAVIJP010000016">
    <property type="protein sequence ID" value="KAL3643372.1"/>
    <property type="molecule type" value="Genomic_DNA"/>
</dbReference>
<evidence type="ECO:0000256" key="1">
    <source>
        <dbReference type="ARBA" id="ARBA00022741"/>
    </source>
</evidence>
<feature type="compositionally biased region" description="Basic and acidic residues" evidence="3">
    <location>
        <begin position="249"/>
        <end position="260"/>
    </location>
</feature>
<feature type="region of interest" description="Disordered" evidence="3">
    <location>
        <begin position="1"/>
        <end position="397"/>
    </location>
</feature>
<dbReference type="Gene3D" id="1.10.10.10">
    <property type="entry name" value="Winged helix-like DNA-binding domain superfamily/Winged helix DNA-binding domain"/>
    <property type="match status" value="1"/>
</dbReference>
<organism evidence="5 6">
    <name type="scientific">Castilleja foliolosa</name>
    <dbReference type="NCBI Taxonomy" id="1961234"/>
    <lineage>
        <taxon>Eukaryota</taxon>
        <taxon>Viridiplantae</taxon>
        <taxon>Streptophyta</taxon>
        <taxon>Embryophyta</taxon>
        <taxon>Tracheophyta</taxon>
        <taxon>Spermatophyta</taxon>
        <taxon>Magnoliopsida</taxon>
        <taxon>eudicotyledons</taxon>
        <taxon>Gunneridae</taxon>
        <taxon>Pentapetalae</taxon>
        <taxon>asterids</taxon>
        <taxon>lamiids</taxon>
        <taxon>Lamiales</taxon>
        <taxon>Orobanchaceae</taxon>
        <taxon>Pedicularideae</taxon>
        <taxon>Castillejinae</taxon>
        <taxon>Castilleja</taxon>
    </lineage>
</organism>
<evidence type="ECO:0000313" key="6">
    <source>
        <dbReference type="Proteomes" id="UP001632038"/>
    </source>
</evidence>
<evidence type="ECO:0000256" key="3">
    <source>
        <dbReference type="SAM" id="MobiDB-lite"/>
    </source>
</evidence>
<feature type="domain" description="Disease resistance protein winged helix" evidence="4">
    <location>
        <begin position="574"/>
        <end position="632"/>
    </location>
</feature>
<feature type="compositionally biased region" description="Polar residues" evidence="3">
    <location>
        <begin position="325"/>
        <end position="347"/>
    </location>
</feature>
<dbReference type="InterPro" id="IPR036388">
    <property type="entry name" value="WH-like_DNA-bd_sf"/>
</dbReference>
<dbReference type="InterPro" id="IPR058922">
    <property type="entry name" value="WHD_DRP"/>
</dbReference>
<proteinExistence type="predicted"/>
<dbReference type="InterPro" id="IPR044974">
    <property type="entry name" value="Disease_R_plants"/>
</dbReference>
<dbReference type="Proteomes" id="UP001632038">
    <property type="component" value="Unassembled WGS sequence"/>
</dbReference>
<dbReference type="PANTHER" id="PTHR23155">
    <property type="entry name" value="DISEASE RESISTANCE PROTEIN RP"/>
    <property type="match status" value="1"/>
</dbReference>
<feature type="compositionally biased region" description="Basic and acidic residues" evidence="3">
    <location>
        <begin position="422"/>
        <end position="437"/>
    </location>
</feature>
<evidence type="ECO:0000259" key="4">
    <source>
        <dbReference type="Pfam" id="PF23559"/>
    </source>
</evidence>